<comment type="induction">
    <text evidence="9">By heat shock.</text>
</comment>
<evidence type="ECO:0000256" key="11">
    <source>
        <dbReference type="PROSITE-ProRule" id="PRU01122"/>
    </source>
</evidence>
<proteinExistence type="evidence at transcript level"/>
<dbReference type="Gene3D" id="1.20.5.5270">
    <property type="match status" value="1"/>
</dbReference>
<evidence type="ECO:0000313" key="15">
    <source>
        <dbReference type="Proteomes" id="UP000287394"/>
    </source>
</evidence>
<dbReference type="PANTHER" id="PTHR10046">
    <property type="entry name" value="ATP DEPENDENT LON PROTEASE FAMILY MEMBER"/>
    <property type="match status" value="1"/>
</dbReference>
<dbReference type="GO" id="GO:0043565">
    <property type="term" value="F:sequence-specific DNA binding"/>
    <property type="evidence" value="ECO:0007669"/>
    <property type="project" value="UniProtKB-UniRule"/>
</dbReference>
<dbReference type="SUPFAM" id="SSF52540">
    <property type="entry name" value="P-loop containing nucleoside triphosphate hydrolases"/>
    <property type="match status" value="1"/>
</dbReference>
<dbReference type="InterPro" id="IPR027065">
    <property type="entry name" value="Lon_Prtase"/>
</dbReference>
<dbReference type="InterPro" id="IPR003111">
    <property type="entry name" value="Lon_prtase_N"/>
</dbReference>
<dbReference type="SMART" id="SM00382">
    <property type="entry name" value="AAA"/>
    <property type="match status" value="1"/>
</dbReference>
<comment type="similarity">
    <text evidence="9 10 11 12">Belongs to the peptidase S16 family.</text>
</comment>
<feature type="region of interest" description="Disordered" evidence="13">
    <location>
        <begin position="833"/>
        <end position="868"/>
    </location>
</feature>
<feature type="compositionally biased region" description="Basic and acidic residues" evidence="13">
    <location>
        <begin position="10"/>
        <end position="26"/>
    </location>
</feature>
<dbReference type="InterPro" id="IPR015947">
    <property type="entry name" value="PUA-like_sf"/>
</dbReference>
<keyword evidence="4 9" id="KW-0547">Nucleotide-binding</keyword>
<evidence type="ECO:0000256" key="8">
    <source>
        <dbReference type="ARBA" id="ARBA00023016"/>
    </source>
</evidence>
<dbReference type="InterPro" id="IPR014721">
    <property type="entry name" value="Ribsml_uS5_D2-typ_fold_subgr"/>
</dbReference>
<comment type="catalytic activity">
    <reaction evidence="9 10 11">
        <text>Hydrolysis of proteins in presence of ATP.</text>
        <dbReference type="EC" id="3.4.21.53"/>
    </reaction>
</comment>
<evidence type="ECO:0000256" key="4">
    <source>
        <dbReference type="ARBA" id="ARBA00022741"/>
    </source>
</evidence>
<keyword evidence="2 9" id="KW-0963">Cytoplasm</keyword>
<keyword evidence="7 9" id="KW-0067">ATP-binding</keyword>
<evidence type="ECO:0000256" key="3">
    <source>
        <dbReference type="ARBA" id="ARBA00022670"/>
    </source>
</evidence>
<dbReference type="HAMAP" id="MF_01973">
    <property type="entry name" value="lon_bact"/>
    <property type="match status" value="1"/>
</dbReference>
<dbReference type="FunFam" id="1.20.5.5270:FF:000002">
    <property type="entry name" value="Lon protease homolog"/>
    <property type="match status" value="1"/>
</dbReference>
<feature type="compositionally biased region" description="Basic residues" evidence="13">
    <location>
        <begin position="835"/>
        <end position="848"/>
    </location>
</feature>
<dbReference type="InterPro" id="IPR004815">
    <property type="entry name" value="Lon_bac/euk-typ"/>
</dbReference>
<accession>A0A402D408</accession>
<dbReference type="InterPro" id="IPR003593">
    <property type="entry name" value="AAA+_ATPase"/>
</dbReference>
<dbReference type="InterPro" id="IPR027417">
    <property type="entry name" value="P-loop_NTPase"/>
</dbReference>
<dbReference type="Pfam" id="PF22667">
    <property type="entry name" value="Lon_lid"/>
    <property type="match status" value="1"/>
</dbReference>
<dbReference type="Gene3D" id="2.30.130.40">
    <property type="entry name" value="LON domain-like"/>
    <property type="match status" value="1"/>
</dbReference>
<dbReference type="Gene3D" id="3.40.50.300">
    <property type="entry name" value="P-loop containing nucleotide triphosphate hydrolases"/>
    <property type="match status" value="1"/>
</dbReference>
<evidence type="ECO:0000256" key="10">
    <source>
        <dbReference type="PIRNR" id="PIRNR001174"/>
    </source>
</evidence>
<dbReference type="InterPro" id="IPR027543">
    <property type="entry name" value="Lon_bac"/>
</dbReference>
<feature type="active site" evidence="9 11">
    <location>
        <position position="777"/>
    </location>
</feature>
<dbReference type="InterPro" id="IPR003959">
    <property type="entry name" value="ATPase_AAA_core"/>
</dbReference>
<dbReference type="Pfam" id="PF05362">
    <property type="entry name" value="Lon_C"/>
    <property type="match status" value="1"/>
</dbReference>
<dbReference type="InterPro" id="IPR046336">
    <property type="entry name" value="Lon_prtase_N_sf"/>
</dbReference>
<evidence type="ECO:0000256" key="12">
    <source>
        <dbReference type="RuleBase" id="RU000591"/>
    </source>
</evidence>
<dbReference type="GO" id="GO:0005524">
    <property type="term" value="F:ATP binding"/>
    <property type="evidence" value="ECO:0007669"/>
    <property type="project" value="UniProtKB-UniRule"/>
</dbReference>
<dbReference type="PRINTS" id="PR00830">
    <property type="entry name" value="ENDOLAPTASE"/>
</dbReference>
<dbReference type="GO" id="GO:0005737">
    <property type="term" value="C:cytoplasm"/>
    <property type="evidence" value="ECO:0007669"/>
    <property type="project" value="UniProtKB-SubCell"/>
</dbReference>
<dbReference type="PROSITE" id="PS51787">
    <property type="entry name" value="LON_N"/>
    <property type="match status" value="1"/>
</dbReference>
<dbReference type="CDD" id="cd19500">
    <property type="entry name" value="RecA-like_Lon"/>
    <property type="match status" value="1"/>
</dbReference>
<evidence type="ECO:0000256" key="6">
    <source>
        <dbReference type="ARBA" id="ARBA00022825"/>
    </source>
</evidence>
<dbReference type="Gene3D" id="1.20.58.1480">
    <property type="match status" value="1"/>
</dbReference>
<evidence type="ECO:0000256" key="9">
    <source>
        <dbReference type="HAMAP-Rule" id="MF_01973"/>
    </source>
</evidence>
<feature type="active site" evidence="9 11">
    <location>
        <position position="734"/>
    </location>
</feature>
<sequence>MSENSKIKNAKTEAKTEAPEPVKDNDQVTIETGAEGDVADQIVKQINGDGEGVPPIPEELSLLPLRDTVIFPVLVAPIAVGRDNSVKLVDEAVAGGNRIIAVSAMRDSSVENPTAKDIYPIGVAVVVRMMAKSTDGIRMIVQGVSRIQIQQVLEEEPYLKARVKVIDPIPVAPEDAVEIEALRRSIGDLFRKIVQLSAQMPDELTSLTTSVDDPGVMTDLVAAHMPVEAAAKQEILEKIDLKERMTALLTIMTKELQVLELGSKLQSQVSSEMGKTQRDYYLREQLKAIQKELGEGDERGEELDELRKKIEAAGLPEDALKEANRELDRLQRMSPGAPEYTTARSYVDWMAALPWAISTPDNLDIPEVKKVLDSDHYGLEKVKDRILEYLSVRKFKSEGDLRQPILCLVGPPGVGKTSLGKSIAKAMGKKFVRISLGGVHDESEIRGHRRTYIGALPGQIIQGLKRAETNNPLFMLDEIDKVNSDFRGDPSSALLEVLDPEQNTTFRDNYLDVNFDLSKVLFVTTANMLDTIQPALRDRMEIIELSGYTEEEKVEIAKRHLIPKQVGEHGLTAEQLRFTEDGVKAVVRGYTREAGVRNLEREMATICRKATRAFAEGRTEPVVVDKARVEEYLGSPRFEYEEIAERTEQPGVVTGLVWTPVGGDVVFIEASRMNGGHGLQLTGQLGDVMKESAQTALSYVRAHAAALGVKPDFYEKSDLHIHVPAGGVPKDGPSAGVTMTSAIASLLSGRPIKPALAMTGEVTLSGKVLPVGGIKEKVLAARRAGIKTVILPERNRKDLMEDIPAELRKDMTFIFAKNVQDVIDNALQPMDAKLKGKGKDKKNGHAKLKTSESAPPSPDAVANVPYNA</sequence>
<dbReference type="GO" id="GO:0034605">
    <property type="term" value="P:cellular response to heat"/>
    <property type="evidence" value="ECO:0007669"/>
    <property type="project" value="UniProtKB-UniRule"/>
</dbReference>
<dbReference type="GO" id="GO:0004176">
    <property type="term" value="F:ATP-dependent peptidase activity"/>
    <property type="evidence" value="ECO:0007669"/>
    <property type="project" value="UniProtKB-UniRule"/>
</dbReference>
<dbReference type="Pfam" id="PF02190">
    <property type="entry name" value="LON_substr_bdg"/>
    <property type="match status" value="1"/>
</dbReference>
<dbReference type="Proteomes" id="UP000287394">
    <property type="component" value="Chromosome"/>
</dbReference>
<dbReference type="InterPro" id="IPR054594">
    <property type="entry name" value="Lon_lid"/>
</dbReference>
<keyword evidence="15" id="KW-1185">Reference proteome</keyword>
<dbReference type="GO" id="GO:0004252">
    <property type="term" value="F:serine-type endopeptidase activity"/>
    <property type="evidence" value="ECO:0007669"/>
    <property type="project" value="UniProtKB-UniRule"/>
</dbReference>
<evidence type="ECO:0000256" key="1">
    <source>
        <dbReference type="ARBA" id="ARBA00004496"/>
    </source>
</evidence>
<dbReference type="InterPro" id="IPR020568">
    <property type="entry name" value="Ribosomal_Su5_D2-typ_SF"/>
</dbReference>
<dbReference type="PIRSF" id="PIRSF001174">
    <property type="entry name" value="Lon_proteas"/>
    <property type="match status" value="1"/>
</dbReference>
<evidence type="ECO:0000313" key="14">
    <source>
        <dbReference type="EMBL" id="BDI29665.1"/>
    </source>
</evidence>
<dbReference type="OrthoDB" id="9803599at2"/>
<keyword evidence="3 9" id="KW-0645">Protease</keyword>
<dbReference type="EC" id="3.4.21.53" evidence="9 10"/>
<dbReference type="InterPro" id="IPR008268">
    <property type="entry name" value="Peptidase_S16_AS"/>
</dbReference>
<evidence type="ECO:0000256" key="5">
    <source>
        <dbReference type="ARBA" id="ARBA00022801"/>
    </source>
</evidence>
<evidence type="ECO:0000256" key="7">
    <source>
        <dbReference type="ARBA" id="ARBA00022840"/>
    </source>
</evidence>
<dbReference type="NCBIfam" id="TIGR00763">
    <property type="entry name" value="lon"/>
    <property type="match status" value="1"/>
</dbReference>
<gene>
    <name evidence="9 14" type="primary">lon</name>
    <name evidence="14" type="ORF">CCAX7_17160</name>
</gene>
<dbReference type="SMART" id="SM00464">
    <property type="entry name" value="LON"/>
    <property type="match status" value="1"/>
</dbReference>
<dbReference type="PROSITE" id="PS51786">
    <property type="entry name" value="LON_PROTEOLYTIC"/>
    <property type="match status" value="1"/>
</dbReference>
<comment type="function">
    <text evidence="9">ATP-dependent serine protease that mediates the selective degradation of mutant and abnormal proteins as well as certain short-lived regulatory proteins. Required for cellular homeostasis and for survival from DNA damage and developmental changes induced by stress. Degrades polypeptides processively to yield small peptide fragments that are 5 to 10 amino acids long. Binds to DNA in a double-stranded, site-specific manner.</text>
</comment>
<dbReference type="SUPFAM" id="SSF88697">
    <property type="entry name" value="PUA domain-like"/>
    <property type="match status" value="1"/>
</dbReference>
<dbReference type="Gene3D" id="3.30.230.10">
    <property type="match status" value="1"/>
</dbReference>
<evidence type="ECO:0000256" key="2">
    <source>
        <dbReference type="ARBA" id="ARBA00022490"/>
    </source>
</evidence>
<organism evidence="14 15">
    <name type="scientific">Capsulimonas corticalis</name>
    <dbReference type="NCBI Taxonomy" id="2219043"/>
    <lineage>
        <taxon>Bacteria</taxon>
        <taxon>Bacillati</taxon>
        <taxon>Armatimonadota</taxon>
        <taxon>Armatimonadia</taxon>
        <taxon>Capsulimonadales</taxon>
        <taxon>Capsulimonadaceae</taxon>
        <taxon>Capsulimonas</taxon>
    </lineage>
</organism>
<dbReference type="GO" id="GO:0006515">
    <property type="term" value="P:protein quality control for misfolded or incompletely synthesized proteins"/>
    <property type="evidence" value="ECO:0007669"/>
    <property type="project" value="UniProtKB-UniRule"/>
</dbReference>
<comment type="subunit">
    <text evidence="9 10">Homohexamer. Organized in a ring with a central cavity.</text>
</comment>
<dbReference type="InterPro" id="IPR008269">
    <property type="entry name" value="Lon_proteolytic"/>
</dbReference>
<keyword evidence="8 9" id="KW-0346">Stress response</keyword>
<protein>
    <recommendedName>
        <fullName evidence="9 10">Lon protease</fullName>
        <ecNumber evidence="9 10">3.4.21.53</ecNumber>
    </recommendedName>
    <alternativeName>
        <fullName evidence="9">ATP-dependent protease La</fullName>
    </alternativeName>
</protein>
<dbReference type="PROSITE" id="PS01046">
    <property type="entry name" value="LON_SER"/>
    <property type="match status" value="1"/>
</dbReference>
<dbReference type="GO" id="GO:0016887">
    <property type="term" value="F:ATP hydrolysis activity"/>
    <property type="evidence" value="ECO:0007669"/>
    <property type="project" value="UniProtKB-UniRule"/>
</dbReference>
<dbReference type="Pfam" id="PF00004">
    <property type="entry name" value="AAA"/>
    <property type="match status" value="1"/>
</dbReference>
<feature type="binding site" evidence="9">
    <location>
        <begin position="410"/>
        <end position="417"/>
    </location>
    <ligand>
        <name>ATP</name>
        <dbReference type="ChEBI" id="CHEBI:30616"/>
    </ligand>
</feature>
<keyword evidence="6 9" id="KW-0720">Serine protease</keyword>
<feature type="region of interest" description="Disordered" evidence="13">
    <location>
        <begin position="1"/>
        <end position="27"/>
    </location>
</feature>
<evidence type="ECO:0000256" key="13">
    <source>
        <dbReference type="SAM" id="MobiDB-lite"/>
    </source>
</evidence>
<dbReference type="RefSeq" id="WP_119324231.1">
    <property type="nucleotide sequence ID" value="NZ_AP025739.1"/>
</dbReference>
<name>A0A402D408_9BACT</name>
<dbReference type="Gene3D" id="1.10.8.60">
    <property type="match status" value="1"/>
</dbReference>
<dbReference type="AlphaFoldDB" id="A0A402D408"/>
<comment type="subcellular location">
    <subcellularLocation>
        <location evidence="1 9 10">Cytoplasm</location>
    </subcellularLocation>
</comment>
<dbReference type="EMBL" id="AP025739">
    <property type="protein sequence ID" value="BDI29665.1"/>
    <property type="molecule type" value="Genomic_DNA"/>
</dbReference>
<dbReference type="KEGG" id="ccot:CCAX7_17160"/>
<keyword evidence="5 9" id="KW-0378">Hydrolase</keyword>
<dbReference type="SUPFAM" id="SSF54211">
    <property type="entry name" value="Ribosomal protein S5 domain 2-like"/>
    <property type="match status" value="1"/>
</dbReference>
<dbReference type="FunFam" id="3.40.50.300:FF:000382">
    <property type="entry name" value="Lon protease homolog 2, peroxisomal"/>
    <property type="match status" value="1"/>
</dbReference>
<reference evidence="14 15" key="1">
    <citation type="journal article" date="2019" name="Int. J. Syst. Evol. Microbiol.">
        <title>Capsulimonas corticalis gen. nov., sp. nov., an aerobic capsulated bacterium, of a novel bacterial order, Capsulimonadales ord. nov., of the class Armatimonadia of the phylum Armatimonadetes.</title>
        <authorList>
            <person name="Li J."/>
            <person name="Kudo C."/>
            <person name="Tonouchi A."/>
        </authorList>
    </citation>
    <scope>NUCLEOTIDE SEQUENCE [LARGE SCALE GENOMIC DNA]</scope>
    <source>
        <strain evidence="14 15">AX-7</strain>
    </source>
</reference>